<name>A0A941IY38_9BACT</name>
<gene>
    <name evidence="1" type="ORF">KDU71_07530</name>
</gene>
<proteinExistence type="predicted"/>
<evidence type="ECO:0000313" key="1">
    <source>
        <dbReference type="EMBL" id="MBR8535407.1"/>
    </source>
</evidence>
<comment type="caution">
    <text evidence="1">The sequence shown here is derived from an EMBL/GenBank/DDBJ whole genome shotgun (WGS) entry which is preliminary data.</text>
</comment>
<dbReference type="RefSeq" id="WP_212189313.1">
    <property type="nucleotide sequence ID" value="NZ_JAGTAR010000009.1"/>
</dbReference>
<dbReference type="EMBL" id="JAGTAR010000009">
    <property type="protein sequence ID" value="MBR8535407.1"/>
    <property type="molecule type" value="Genomic_DNA"/>
</dbReference>
<organism evidence="1 2">
    <name type="scientific">Carboxylicivirga sediminis</name>
    <dbReference type="NCBI Taxonomy" id="2006564"/>
    <lineage>
        <taxon>Bacteria</taxon>
        <taxon>Pseudomonadati</taxon>
        <taxon>Bacteroidota</taxon>
        <taxon>Bacteroidia</taxon>
        <taxon>Marinilabiliales</taxon>
        <taxon>Marinilabiliaceae</taxon>
        <taxon>Carboxylicivirga</taxon>
    </lineage>
</organism>
<dbReference type="Proteomes" id="UP000679220">
    <property type="component" value="Unassembled WGS sequence"/>
</dbReference>
<protein>
    <submittedName>
        <fullName evidence="1">Uncharacterized protein</fullName>
    </submittedName>
</protein>
<sequence length="625" mass="71771">MPVLTKTISNYERQLIQRLIAQEALINSAFNDLVRNVSPHLAKWTANNRNSVWIRNSRIENAIEMELASFHQDVLDIIQAQQQAGWNLSDMKNDSIFKNYIEGMGLSSAVKEGLFVRNMDALAAFQKRKMDGIDLSSRVWNLSKQNKIHIELFLQGGIATGRSAAEIARDLRQYLNNPDKRFRRVLNPKTGKLELSKPARNYHPGQGVYRSAVQNALRISRTETNMAYRSADHERWKDNETILGVEVKLSNAHPMVDICDYMQGQYPKGFKFIGWHPNCICYSVPVLLSQDDFVKHLHGDLDASKQYVQTLPDNANKYIAANTTRFRGWKNEPYWLQDNFVFKNGAYVPKMGNKRAIKLVVESVEPIKPKHESLSKTAKLLRNGGNVTNQLIRDVIHSYASEFPNKFHGKLNKVSIRQNMNGMMHNSRSYNTLTGRYAIENGNSIAIRDAFYDVGGGYNPAQALKEAFVAIQKNKPLTFNQEYAVESLWHEIRHAGAKGWHHYKYGTDLRKVPMETLNQFCARHSYDGFLKQLGGKAYHQKAIIEEGFGYKNLLDNFRTALKHYSIDEKVAYNYFKDIIQSKPYEDMSSYIATFFKQYNVKAANAISECLYWRKSEFMKLLKGDA</sequence>
<reference evidence="1" key="1">
    <citation type="journal article" date="2018" name="Int. J. Syst. Evol. Microbiol.">
        <title>Carboxylicivirga sediminis sp. nov., isolated from coastal sediment.</title>
        <authorList>
            <person name="Wang F.Q."/>
            <person name="Ren L.H."/>
            <person name="Zou R.J."/>
            <person name="Sun Y.Z."/>
            <person name="Liu X.J."/>
            <person name="Jiang F."/>
            <person name="Liu L.J."/>
        </authorList>
    </citation>
    <scope>NUCLEOTIDE SEQUENCE</scope>
    <source>
        <strain evidence="1">JR1</strain>
    </source>
</reference>
<accession>A0A941IY38</accession>
<keyword evidence="2" id="KW-1185">Reference proteome</keyword>
<dbReference type="AlphaFoldDB" id="A0A941IY38"/>
<evidence type="ECO:0000313" key="2">
    <source>
        <dbReference type="Proteomes" id="UP000679220"/>
    </source>
</evidence>
<reference evidence="1" key="2">
    <citation type="submission" date="2021-04" db="EMBL/GenBank/DDBJ databases">
        <authorList>
            <person name="Zhang T."/>
            <person name="Zhang Y."/>
            <person name="Lu D."/>
            <person name="Zuo D."/>
            <person name="Du Z."/>
        </authorList>
    </citation>
    <scope>NUCLEOTIDE SEQUENCE</scope>
    <source>
        <strain evidence="1">JR1</strain>
    </source>
</reference>